<comment type="caution">
    <text evidence="1">The sequence shown here is derived from an EMBL/GenBank/DDBJ whole genome shotgun (WGS) entry which is preliminary data.</text>
</comment>
<gene>
    <name evidence="1" type="ORF">FWILDA_LOCUS6174</name>
</gene>
<keyword evidence="2" id="KW-1185">Reference proteome</keyword>
<dbReference type="EMBL" id="CAMKVN010001088">
    <property type="protein sequence ID" value="CAI2173613.1"/>
    <property type="molecule type" value="Genomic_DNA"/>
</dbReference>
<proteinExistence type="predicted"/>
<reference evidence="1" key="1">
    <citation type="submission" date="2022-08" db="EMBL/GenBank/DDBJ databases">
        <authorList>
            <person name="Kallberg Y."/>
            <person name="Tangrot J."/>
            <person name="Rosling A."/>
        </authorList>
    </citation>
    <scope>NUCLEOTIDE SEQUENCE</scope>
    <source>
        <strain evidence="1">Wild A</strain>
    </source>
</reference>
<name>A0A9W4SLN3_9GLOM</name>
<dbReference type="AlphaFoldDB" id="A0A9W4SLN3"/>
<dbReference type="Proteomes" id="UP001153678">
    <property type="component" value="Unassembled WGS sequence"/>
</dbReference>
<dbReference type="OrthoDB" id="2324972at2759"/>
<evidence type="ECO:0000313" key="1">
    <source>
        <dbReference type="EMBL" id="CAI2173613.1"/>
    </source>
</evidence>
<accession>A0A9W4SLN3</accession>
<protein>
    <submittedName>
        <fullName evidence="1">2987_t:CDS:1</fullName>
    </submittedName>
</protein>
<organism evidence="1 2">
    <name type="scientific">Funneliformis geosporum</name>
    <dbReference type="NCBI Taxonomy" id="1117311"/>
    <lineage>
        <taxon>Eukaryota</taxon>
        <taxon>Fungi</taxon>
        <taxon>Fungi incertae sedis</taxon>
        <taxon>Mucoromycota</taxon>
        <taxon>Glomeromycotina</taxon>
        <taxon>Glomeromycetes</taxon>
        <taxon>Glomerales</taxon>
        <taxon>Glomeraceae</taxon>
        <taxon>Funneliformis</taxon>
    </lineage>
</organism>
<sequence>MAAEELQILRKLLNPLPQYVLGCFPAIAIIGESPMSKFTEKFTWVLRCLGCPFSGLFYSLNVGNKEVSRCIYWLSVDYFKVKKDMEISYQKPQYRPFAKASVLERLSSLVSAYYIVVGVTAGISMTTGPIVCEGWAYIPLLLSWTFPAIWKRGFSGILVVKDPKKVFENTKIYLDGYSTDEIRTSKRATVTMTALLSIVYPWITACLPGITNGG</sequence>
<evidence type="ECO:0000313" key="2">
    <source>
        <dbReference type="Proteomes" id="UP001153678"/>
    </source>
</evidence>